<evidence type="ECO:0000256" key="1">
    <source>
        <dbReference type="PROSITE-ProRule" id="PRU00464"/>
    </source>
</evidence>
<proteinExistence type="predicted"/>
<dbReference type="InterPro" id="IPR001310">
    <property type="entry name" value="Histidine_triad_HIT"/>
</dbReference>
<dbReference type="EMBL" id="CP098502">
    <property type="protein sequence ID" value="UTI66992.1"/>
    <property type="molecule type" value="Genomic_DNA"/>
</dbReference>
<dbReference type="Gene3D" id="3.30.428.10">
    <property type="entry name" value="HIT-like"/>
    <property type="match status" value="1"/>
</dbReference>
<sequence length="148" mass="16396">MADLSPPTHTEADCIFCKIVARELPAFVLEEDEHTLAFMDINPGTRGHALVIPRNHSQDLLTVPEADLTATVLAAQRLAGRMKERLGCDGVNLLNCCGADAWQTVFHLHIHVIPRYRDDPDRDPLRLPWIPAPGDMDDIKAVAQELTA</sequence>
<name>A0ABY5E1F0_9ACTN</name>
<evidence type="ECO:0000259" key="2">
    <source>
        <dbReference type="PROSITE" id="PS51084"/>
    </source>
</evidence>
<dbReference type="PANTHER" id="PTHR46648">
    <property type="entry name" value="HIT FAMILY PROTEIN 1"/>
    <property type="match status" value="1"/>
</dbReference>
<protein>
    <submittedName>
        <fullName evidence="3">HIT family protein</fullName>
    </submittedName>
</protein>
<gene>
    <name evidence="3" type="ORF">NBH00_12475</name>
</gene>
<dbReference type="SUPFAM" id="SSF54197">
    <property type="entry name" value="HIT-like"/>
    <property type="match status" value="1"/>
</dbReference>
<dbReference type="InterPro" id="IPR039384">
    <property type="entry name" value="HINT"/>
</dbReference>
<keyword evidence="4" id="KW-1185">Reference proteome</keyword>
<dbReference type="RefSeq" id="WP_254573644.1">
    <property type="nucleotide sequence ID" value="NZ_CP098502.1"/>
</dbReference>
<dbReference type="InterPro" id="IPR011146">
    <property type="entry name" value="HIT-like"/>
</dbReference>
<dbReference type="Pfam" id="PF01230">
    <property type="entry name" value="HIT"/>
    <property type="match status" value="1"/>
</dbReference>
<evidence type="ECO:0000313" key="3">
    <source>
        <dbReference type="EMBL" id="UTI66992.1"/>
    </source>
</evidence>
<organism evidence="3 4">
    <name type="scientific">Paraconexibacter antarcticus</name>
    <dbReference type="NCBI Taxonomy" id="2949664"/>
    <lineage>
        <taxon>Bacteria</taxon>
        <taxon>Bacillati</taxon>
        <taxon>Actinomycetota</taxon>
        <taxon>Thermoleophilia</taxon>
        <taxon>Solirubrobacterales</taxon>
        <taxon>Paraconexibacteraceae</taxon>
        <taxon>Paraconexibacter</taxon>
    </lineage>
</organism>
<accession>A0ABY5E1F0</accession>
<dbReference type="CDD" id="cd01277">
    <property type="entry name" value="HINT_subgroup"/>
    <property type="match status" value="1"/>
</dbReference>
<reference evidence="3 4" key="1">
    <citation type="submission" date="2022-06" db="EMBL/GenBank/DDBJ databases">
        <title>Paraconexibacter antarcticus.</title>
        <authorList>
            <person name="Kim C.S."/>
        </authorList>
    </citation>
    <scope>NUCLEOTIDE SEQUENCE [LARGE SCALE GENOMIC DNA]</scope>
    <source>
        <strain evidence="3 4">02-257</strain>
    </source>
</reference>
<dbReference type="InterPro" id="IPR036265">
    <property type="entry name" value="HIT-like_sf"/>
</dbReference>
<feature type="domain" description="HIT" evidence="2">
    <location>
        <begin position="15"/>
        <end position="122"/>
    </location>
</feature>
<dbReference type="PANTHER" id="PTHR46648:SF1">
    <property type="entry name" value="ADENOSINE 5'-MONOPHOSPHORAMIDASE HNT1"/>
    <property type="match status" value="1"/>
</dbReference>
<dbReference type="Proteomes" id="UP001056035">
    <property type="component" value="Chromosome"/>
</dbReference>
<evidence type="ECO:0000313" key="4">
    <source>
        <dbReference type="Proteomes" id="UP001056035"/>
    </source>
</evidence>
<feature type="short sequence motif" description="Histidine triad motif" evidence="1">
    <location>
        <begin position="107"/>
        <end position="111"/>
    </location>
</feature>
<dbReference type="PRINTS" id="PR00332">
    <property type="entry name" value="HISTRIAD"/>
</dbReference>
<dbReference type="PROSITE" id="PS51084">
    <property type="entry name" value="HIT_2"/>
    <property type="match status" value="1"/>
</dbReference>